<comment type="caution">
    <text evidence="1">The sequence shown here is derived from an EMBL/GenBank/DDBJ whole genome shotgun (WGS) entry which is preliminary data.</text>
</comment>
<dbReference type="STRING" id="146020.RMCB_2619"/>
<dbReference type="OrthoDB" id="5522937at2"/>
<name>A0A100VYX6_9MYCO</name>
<organism evidence="1 2">
    <name type="scientific">Mycolicibacterium brisbanense</name>
    <dbReference type="NCBI Taxonomy" id="146020"/>
    <lineage>
        <taxon>Bacteria</taxon>
        <taxon>Bacillati</taxon>
        <taxon>Actinomycetota</taxon>
        <taxon>Actinomycetes</taxon>
        <taxon>Mycobacteriales</taxon>
        <taxon>Mycobacteriaceae</taxon>
        <taxon>Mycolicibacterium</taxon>
    </lineage>
</organism>
<protein>
    <submittedName>
        <fullName evidence="1">Uncharacterized protein</fullName>
    </submittedName>
</protein>
<dbReference type="EMBL" id="BCSX01000024">
    <property type="protein sequence ID" value="GAS88523.1"/>
    <property type="molecule type" value="Genomic_DNA"/>
</dbReference>
<sequence length="153" mass="16229">MTPEALVGMLAELDRIRALTLDLVERSAPQLLPAPPQDAAGDERAVYELLLGARRAVLGNPAAARGVHDLLVAEGVRYAQTPEGARLRDALTTSEAVENLRRVWETVSLNVLDGPAPPAAAPTAWIELLADAIIGASRADDPVLARLRPEGFA</sequence>
<gene>
    <name evidence="1" type="ORF">RMCB_2619</name>
</gene>
<accession>A0A100VYX6</accession>
<dbReference type="Proteomes" id="UP000069620">
    <property type="component" value="Unassembled WGS sequence"/>
</dbReference>
<dbReference type="RefSeq" id="WP_062829125.1">
    <property type="nucleotide sequence ID" value="NZ_BCSX01000024.1"/>
</dbReference>
<dbReference type="AlphaFoldDB" id="A0A100VYX6"/>
<evidence type="ECO:0000313" key="2">
    <source>
        <dbReference type="Proteomes" id="UP000069620"/>
    </source>
</evidence>
<evidence type="ECO:0000313" key="1">
    <source>
        <dbReference type="EMBL" id="GAS88523.1"/>
    </source>
</evidence>
<proteinExistence type="predicted"/>
<reference evidence="2" key="2">
    <citation type="submission" date="2016-02" db="EMBL/GenBank/DDBJ databases">
        <title>Draft genome sequence of five rapidly growing Mycobacterium species.</title>
        <authorList>
            <person name="Katahira K."/>
            <person name="Gotou Y."/>
            <person name="Iida K."/>
            <person name="Ogura Y."/>
            <person name="Hayashi T."/>
        </authorList>
    </citation>
    <scope>NUCLEOTIDE SEQUENCE [LARGE SCALE GENOMIC DNA]</scope>
    <source>
        <strain evidence="2">JCM15654</strain>
    </source>
</reference>
<reference evidence="2" key="1">
    <citation type="journal article" date="2016" name="Genome Announc.">
        <title>Draft Genome Sequences of Five Rapidly Growing Mycobacterium Species, M. thermoresistibile, M. fortuitum subsp. acetamidolyticum, M. canariasense, M. brisbanense, and M. novocastrense.</title>
        <authorList>
            <person name="Katahira K."/>
            <person name="Ogura Y."/>
            <person name="Gotoh Y."/>
            <person name="Hayashi T."/>
        </authorList>
    </citation>
    <scope>NUCLEOTIDE SEQUENCE [LARGE SCALE GENOMIC DNA]</scope>
    <source>
        <strain evidence="2">JCM15654</strain>
    </source>
</reference>
<keyword evidence="2" id="KW-1185">Reference proteome</keyword>